<accession>A0ABV2PDT7</accession>
<evidence type="ECO:0000313" key="1">
    <source>
        <dbReference type="EMBL" id="MET4559094.1"/>
    </source>
</evidence>
<comment type="caution">
    <text evidence="1">The sequence shown here is derived from an EMBL/GenBank/DDBJ whole genome shotgun (WGS) entry which is preliminary data.</text>
</comment>
<name>A0ABV2PDT7_9BACI</name>
<dbReference type="EMBL" id="JBEPSB010000001">
    <property type="protein sequence ID" value="MET4559094.1"/>
    <property type="molecule type" value="Genomic_DNA"/>
</dbReference>
<protein>
    <recommendedName>
        <fullName evidence="3">Transcriptional regulator</fullName>
    </recommendedName>
</protein>
<evidence type="ECO:0000313" key="2">
    <source>
        <dbReference type="Proteomes" id="UP001549363"/>
    </source>
</evidence>
<sequence>MIVKGGLLEAIAIVRLVKRKRTWFTFYFAIGKEKMVN</sequence>
<keyword evidence="2" id="KW-1185">Reference proteome</keyword>
<organism evidence="1 2">
    <name type="scientific">Lysinibacillus parviboronicapiens</name>
    <dbReference type="NCBI Taxonomy" id="436516"/>
    <lineage>
        <taxon>Bacteria</taxon>
        <taxon>Bacillati</taxon>
        <taxon>Bacillota</taxon>
        <taxon>Bacilli</taxon>
        <taxon>Bacillales</taxon>
        <taxon>Bacillaceae</taxon>
        <taxon>Lysinibacillus</taxon>
    </lineage>
</organism>
<evidence type="ECO:0008006" key="3">
    <source>
        <dbReference type="Google" id="ProtNLM"/>
    </source>
</evidence>
<gene>
    <name evidence="1" type="ORF">ABIA69_000237</name>
</gene>
<proteinExistence type="predicted"/>
<dbReference type="Proteomes" id="UP001549363">
    <property type="component" value="Unassembled WGS sequence"/>
</dbReference>
<reference evidence="1 2" key="1">
    <citation type="submission" date="2024-06" db="EMBL/GenBank/DDBJ databases">
        <title>Sorghum-associated microbial communities from plants grown in Nebraska, USA.</title>
        <authorList>
            <person name="Schachtman D."/>
        </authorList>
    </citation>
    <scope>NUCLEOTIDE SEQUENCE [LARGE SCALE GENOMIC DNA]</scope>
    <source>
        <strain evidence="1 2">736</strain>
    </source>
</reference>